<sequence>MSGAAKIFTREELRRALRYWADQIASVSLNPDTPEACADYTYEHFGIETDINPLKENHQ</sequence>
<dbReference type="AlphaFoldDB" id="A0A2M9H6A4"/>
<keyword evidence="2" id="KW-1185">Reference proteome</keyword>
<proteinExistence type="predicted"/>
<protein>
    <submittedName>
        <fullName evidence="1">Uncharacterized protein</fullName>
    </submittedName>
</protein>
<gene>
    <name evidence="1" type="ORF">CS006_10475</name>
</gene>
<dbReference type="EMBL" id="PEBI01000006">
    <property type="protein sequence ID" value="PJM72352.1"/>
    <property type="molecule type" value="Genomic_DNA"/>
</dbReference>
<reference evidence="1 2" key="1">
    <citation type="submission" date="2017-10" db="EMBL/GenBank/DDBJ databases">
        <title>Draft genome sequences of strains TRE 1, TRE 9, TRE H and TRI 7, isolated from tamarins, belonging to four potential novel Bifidobacterium species.</title>
        <authorList>
            <person name="Mattarelli P."/>
            <person name="Modesto M."/>
            <person name="Puglisi E."/>
            <person name="Morelli L."/>
            <person name="Spezio C."/>
            <person name="Bonetti A."/>
            <person name="Sandri C."/>
        </authorList>
    </citation>
    <scope>NUCLEOTIDE SEQUENCE [LARGE SCALE GENOMIC DNA]</scope>
    <source>
        <strain evidence="2">TRE1</strain>
    </source>
</reference>
<name>A0A2M9H6A4_9BIFI</name>
<evidence type="ECO:0000313" key="1">
    <source>
        <dbReference type="EMBL" id="PJM72352.1"/>
    </source>
</evidence>
<accession>A0A2M9H6A4</accession>
<dbReference type="RefSeq" id="WP_100511783.1">
    <property type="nucleotide sequence ID" value="NZ_PEBI01000006.1"/>
</dbReference>
<comment type="caution">
    <text evidence="1">The sequence shown here is derived from an EMBL/GenBank/DDBJ whole genome shotgun (WGS) entry which is preliminary data.</text>
</comment>
<dbReference type="OrthoDB" id="3241854at2"/>
<dbReference type="Proteomes" id="UP000229095">
    <property type="component" value="Unassembled WGS sequence"/>
</dbReference>
<organism evidence="1 2">
    <name type="scientific">Bifidobacterium primatium</name>
    <dbReference type="NCBI Taxonomy" id="2045438"/>
    <lineage>
        <taxon>Bacteria</taxon>
        <taxon>Bacillati</taxon>
        <taxon>Actinomycetota</taxon>
        <taxon>Actinomycetes</taxon>
        <taxon>Bifidobacteriales</taxon>
        <taxon>Bifidobacteriaceae</taxon>
        <taxon>Bifidobacterium</taxon>
    </lineage>
</organism>
<evidence type="ECO:0000313" key="2">
    <source>
        <dbReference type="Proteomes" id="UP000229095"/>
    </source>
</evidence>